<keyword evidence="2" id="KW-1133">Transmembrane helix</keyword>
<name>A0A6L5JX35_RHOTE</name>
<keyword evidence="2" id="KW-0472">Membrane</keyword>
<sequence length="199" mass="21626">MSSPTSSAGSASPATPGAPSAQPWYRERWPWFLMAGPAIVVVAGLTTAWLAVRSNDGLVDDDYYKQGLAVNQRVARDQRAQELSLAADVFLQPANGGVAPEVRAYMRGRPGFVFPDTLTLRVTHPTRSGIDQSVALRSLGNGLYGGRLTAPISGRWHVALENASQDWRLVGEWRLDTHNSVSLPPPPEEARQPITYHGK</sequence>
<evidence type="ECO:0000313" key="4">
    <source>
        <dbReference type="Proteomes" id="UP000480275"/>
    </source>
</evidence>
<dbReference type="InterPro" id="IPR008620">
    <property type="entry name" value="FixH"/>
</dbReference>
<protein>
    <recommendedName>
        <fullName evidence="5">Nitrogen fixation protein FixH</fullName>
    </recommendedName>
</protein>
<dbReference type="Pfam" id="PF05751">
    <property type="entry name" value="FixH"/>
    <property type="match status" value="1"/>
</dbReference>
<feature type="region of interest" description="Disordered" evidence="1">
    <location>
        <begin position="1"/>
        <end position="21"/>
    </location>
</feature>
<feature type="transmembrane region" description="Helical" evidence="2">
    <location>
        <begin position="29"/>
        <end position="52"/>
    </location>
</feature>
<feature type="region of interest" description="Disordered" evidence="1">
    <location>
        <begin position="178"/>
        <end position="199"/>
    </location>
</feature>
<evidence type="ECO:0000256" key="1">
    <source>
        <dbReference type="SAM" id="MobiDB-lite"/>
    </source>
</evidence>
<gene>
    <name evidence="3" type="ORF">GHK24_07610</name>
</gene>
<dbReference type="OrthoDB" id="5295180at2"/>
<dbReference type="AlphaFoldDB" id="A0A6L5JX35"/>
<evidence type="ECO:0000256" key="2">
    <source>
        <dbReference type="SAM" id="Phobius"/>
    </source>
</evidence>
<dbReference type="EMBL" id="WIXJ01000004">
    <property type="protein sequence ID" value="MQY51636.1"/>
    <property type="molecule type" value="Genomic_DNA"/>
</dbReference>
<accession>A0A6L5JX35</accession>
<evidence type="ECO:0008006" key="5">
    <source>
        <dbReference type="Google" id="ProtNLM"/>
    </source>
</evidence>
<reference evidence="3 4" key="1">
    <citation type="submission" date="2019-10" db="EMBL/GenBank/DDBJ databases">
        <title>Whole-genome sequence of the purple nonsulfur photosynthetic bacterium Rhodocyclus tenuis.</title>
        <authorList>
            <person name="Kyndt J.A."/>
            <person name="Meyer T.E."/>
        </authorList>
    </citation>
    <scope>NUCLEOTIDE SEQUENCE [LARGE SCALE GENOMIC DNA]</scope>
    <source>
        <strain evidence="3 4">DSM 110</strain>
    </source>
</reference>
<dbReference type="Proteomes" id="UP000480275">
    <property type="component" value="Unassembled WGS sequence"/>
</dbReference>
<comment type="caution">
    <text evidence="3">The sequence shown here is derived from an EMBL/GenBank/DDBJ whole genome shotgun (WGS) entry which is preliminary data.</text>
</comment>
<keyword evidence="2" id="KW-0812">Transmembrane</keyword>
<proteinExistence type="predicted"/>
<organism evidence="3 4">
    <name type="scientific">Rhodocyclus tenuis</name>
    <name type="common">Rhodospirillum tenue</name>
    <dbReference type="NCBI Taxonomy" id="1066"/>
    <lineage>
        <taxon>Bacteria</taxon>
        <taxon>Pseudomonadati</taxon>
        <taxon>Pseudomonadota</taxon>
        <taxon>Betaproteobacteria</taxon>
        <taxon>Rhodocyclales</taxon>
        <taxon>Rhodocyclaceae</taxon>
        <taxon>Rhodocyclus</taxon>
    </lineage>
</organism>
<evidence type="ECO:0000313" key="3">
    <source>
        <dbReference type="EMBL" id="MQY51636.1"/>
    </source>
</evidence>